<dbReference type="EMBL" id="CP015060">
    <property type="protein sequence ID" value="QGN17933.1"/>
    <property type="molecule type" value="Genomic_DNA"/>
</dbReference>
<dbReference type="InterPro" id="IPR018200">
    <property type="entry name" value="USP_CS"/>
</dbReference>
<keyword evidence="9" id="KW-1185">Reference proteome</keyword>
<dbReference type="InterPro" id="IPR038765">
    <property type="entry name" value="Papain-like_cys_pep_sf"/>
</dbReference>
<dbReference type="PROSITE" id="PS00972">
    <property type="entry name" value="USP_1"/>
    <property type="match status" value="1"/>
</dbReference>
<feature type="region of interest" description="Disordered" evidence="6">
    <location>
        <begin position="251"/>
        <end position="271"/>
    </location>
</feature>
<evidence type="ECO:0000256" key="4">
    <source>
        <dbReference type="ARBA" id="ARBA00022801"/>
    </source>
</evidence>
<feature type="region of interest" description="Disordered" evidence="6">
    <location>
        <begin position="731"/>
        <end position="796"/>
    </location>
</feature>
<dbReference type="EC" id="3.4.19.12" evidence="5"/>
<name>A0ABX6F6J1_KLUMA</name>
<evidence type="ECO:0000259" key="7">
    <source>
        <dbReference type="PROSITE" id="PS50235"/>
    </source>
</evidence>
<dbReference type="PROSITE" id="PS50235">
    <property type="entry name" value="USP_3"/>
    <property type="match status" value="1"/>
</dbReference>
<evidence type="ECO:0000256" key="1">
    <source>
        <dbReference type="ARBA" id="ARBA00000707"/>
    </source>
</evidence>
<keyword evidence="5" id="KW-0788">Thiol protease</keyword>
<comment type="catalytic activity">
    <reaction evidence="1 5">
        <text>Thiol-dependent hydrolysis of ester, thioester, amide, peptide and isopeptide bonds formed by the C-terminal Gly of ubiquitin (a 76-residue protein attached to proteins as an intracellular targeting signal).</text>
        <dbReference type="EC" id="3.4.19.12"/>
    </reaction>
</comment>
<accession>A0ABX6F6J1</accession>
<evidence type="ECO:0000256" key="5">
    <source>
        <dbReference type="RuleBase" id="RU366025"/>
    </source>
</evidence>
<evidence type="ECO:0000256" key="3">
    <source>
        <dbReference type="ARBA" id="ARBA00022670"/>
    </source>
</evidence>
<feature type="region of interest" description="Disordered" evidence="6">
    <location>
        <begin position="1"/>
        <end position="98"/>
    </location>
</feature>
<feature type="domain" description="USP" evidence="7">
    <location>
        <begin position="129"/>
        <end position="729"/>
    </location>
</feature>
<evidence type="ECO:0000313" key="9">
    <source>
        <dbReference type="Proteomes" id="UP000422736"/>
    </source>
</evidence>
<keyword evidence="3 5" id="KW-0645">Protease</keyword>
<keyword evidence="5" id="KW-0833">Ubl conjugation pathway</keyword>
<dbReference type="Gene3D" id="3.90.70.10">
    <property type="entry name" value="Cysteine proteinases"/>
    <property type="match status" value="2"/>
</dbReference>
<evidence type="ECO:0000256" key="6">
    <source>
        <dbReference type="SAM" id="MobiDB-lite"/>
    </source>
</evidence>
<keyword evidence="4 5" id="KW-0378">Hydrolase</keyword>
<dbReference type="PROSITE" id="PS00973">
    <property type="entry name" value="USP_2"/>
    <property type="match status" value="1"/>
</dbReference>
<feature type="compositionally biased region" description="Basic and acidic residues" evidence="6">
    <location>
        <begin position="741"/>
        <end position="754"/>
    </location>
</feature>
<feature type="compositionally biased region" description="Low complexity" evidence="6">
    <location>
        <begin position="350"/>
        <end position="399"/>
    </location>
</feature>
<dbReference type="GO" id="GO:0016787">
    <property type="term" value="F:hydrolase activity"/>
    <property type="evidence" value="ECO:0007669"/>
    <property type="project" value="UniProtKB-KW"/>
</dbReference>
<dbReference type="PANTHER" id="PTHR24006:SF733">
    <property type="entry name" value="RE52890P"/>
    <property type="match status" value="1"/>
</dbReference>
<dbReference type="Pfam" id="PF00443">
    <property type="entry name" value="UCH"/>
    <property type="match status" value="1"/>
</dbReference>
<comment type="similarity">
    <text evidence="2 5">Belongs to the peptidase C19 family.</text>
</comment>
<protein>
    <recommendedName>
        <fullName evidence="5">Ubiquitin carboxyl-terminal hydrolase</fullName>
        <ecNumber evidence="5">3.4.19.12</ecNumber>
    </recommendedName>
</protein>
<dbReference type="InterPro" id="IPR050164">
    <property type="entry name" value="Peptidase_C19"/>
</dbReference>
<feature type="compositionally biased region" description="Polar residues" evidence="6">
    <location>
        <begin position="338"/>
        <end position="349"/>
    </location>
</feature>
<proteinExistence type="inferred from homology"/>
<organism evidence="8 9">
    <name type="scientific">Kluyveromyces marxianus</name>
    <name type="common">Yeast</name>
    <name type="synonym">Candida kefyr</name>
    <dbReference type="NCBI Taxonomy" id="4911"/>
    <lineage>
        <taxon>Eukaryota</taxon>
        <taxon>Fungi</taxon>
        <taxon>Dikarya</taxon>
        <taxon>Ascomycota</taxon>
        <taxon>Saccharomycotina</taxon>
        <taxon>Saccharomycetes</taxon>
        <taxon>Saccharomycetales</taxon>
        <taxon>Saccharomycetaceae</taxon>
        <taxon>Kluyveromyces</taxon>
    </lineage>
</organism>
<feature type="compositionally biased region" description="Low complexity" evidence="6">
    <location>
        <begin position="254"/>
        <end position="271"/>
    </location>
</feature>
<feature type="region of interest" description="Disordered" evidence="6">
    <location>
        <begin position="338"/>
        <end position="399"/>
    </location>
</feature>
<dbReference type="InterPro" id="IPR001394">
    <property type="entry name" value="Peptidase_C19_UCH"/>
</dbReference>
<dbReference type="PANTHER" id="PTHR24006">
    <property type="entry name" value="UBIQUITIN CARBOXYL-TERMINAL HYDROLASE"/>
    <property type="match status" value="1"/>
</dbReference>
<dbReference type="Proteomes" id="UP000422736">
    <property type="component" value="Chromosome 8"/>
</dbReference>
<sequence length="796" mass="85789">MSTFKKWLGFQQTSSRKSSSSERRSPSHSSVEGPKNGNNVGGAGLDESDGTNGHGSGHAHGHGHSERRVSENSRRESDVRANKQADEDGGDLNGNVNGNGIGVESFGSVKVPSVVSPEVPFGIGATKVFGYENFGNTCYCNSVLQCLYNLTEFRTEILKNPPRDASVPRVRKSSMTGSKPRVFTEASFTPQQPMVFRHAANGTLLSVNNQTLVHGDSNSSSDNHRRGSLKFFKNYTESSASNSSATLACSKTKSAPSSAPGQTTTATQQGSTTASIPAAAASIPIATTTGATGAAAAAATSSASASSSRPVQTVVMPSDPISEKLHENHNKIIVGRTQGTPFQSSACETNNRSNSNSLSDSNSSSSSAIAGLASQTTGTATTSETATAAASNASPSTTGTITASTAVATNSSTAAHKLHNAEPTIEQRKKAALMKGPIVNIDISVADYLSKGEKPTLYSALKDIFECIAENDSPIGVVSPSNFVNILKQENILFSSSMHQDAHEFLNYLLNELSDSLKRLNCFKEGAHEENITFVEDLFKGSLFNSTKCFTCDNITTRDEPFLDFPIEIQEDEEIKIQDILSNYKHRELLTGANKFYCDKCCGLQEAERIVGLKSLPKTLAIHLKRFKYSEVHNCNAKLFNRIHYPLDLTVCSSFDNAVCKDYELNGIVIHMGGGPHHGHYVAICKNDVFGWLLFDDETVESITEETVLKFIGDSQELTTAYVLIYKEASRSSGPAPNYEKSIEHLIKDDEQYRRKSSAKTSDGVLQDVPEEGSNGDSKHHKTKSKLFNFKRSGKT</sequence>
<dbReference type="SUPFAM" id="SSF54001">
    <property type="entry name" value="Cysteine proteinases"/>
    <property type="match status" value="1"/>
</dbReference>
<dbReference type="InterPro" id="IPR028889">
    <property type="entry name" value="USP"/>
</dbReference>
<evidence type="ECO:0000313" key="8">
    <source>
        <dbReference type="EMBL" id="QGN17933.1"/>
    </source>
</evidence>
<evidence type="ECO:0000256" key="2">
    <source>
        <dbReference type="ARBA" id="ARBA00009085"/>
    </source>
</evidence>
<feature type="compositionally biased region" description="Basic and acidic residues" evidence="6">
    <location>
        <begin position="63"/>
        <end position="86"/>
    </location>
</feature>
<gene>
    <name evidence="8" type="primary">UBP13</name>
    <name evidence="8" type="ORF">FIM1_5142</name>
</gene>
<reference evidence="8 9" key="1">
    <citation type="submission" date="2016-03" db="EMBL/GenBank/DDBJ databases">
        <title>How can Kluyveromyces marxianus grow so fast - potential evolutionary course in Saccharomyces Complex revealed by comparative genomics.</title>
        <authorList>
            <person name="Mo W."/>
            <person name="Lu W."/>
            <person name="Yang X."/>
            <person name="Qi J."/>
            <person name="Lv H."/>
        </authorList>
    </citation>
    <scope>NUCLEOTIDE SEQUENCE [LARGE SCALE GENOMIC DNA]</scope>
    <source>
        <strain evidence="8 9">FIM1</strain>
    </source>
</reference>